<organism evidence="1 2">
    <name type="scientific">Zarea fungicola</name>
    <dbReference type="NCBI Taxonomy" id="93591"/>
    <lineage>
        <taxon>Eukaryota</taxon>
        <taxon>Fungi</taxon>
        <taxon>Dikarya</taxon>
        <taxon>Ascomycota</taxon>
        <taxon>Pezizomycotina</taxon>
        <taxon>Sordariomycetes</taxon>
        <taxon>Hypocreomycetidae</taxon>
        <taxon>Hypocreales</taxon>
        <taxon>Cordycipitaceae</taxon>
        <taxon>Zarea</taxon>
    </lineage>
</organism>
<protein>
    <submittedName>
        <fullName evidence="1">Uncharacterized protein</fullName>
    </submittedName>
</protein>
<proteinExistence type="predicted"/>
<evidence type="ECO:0000313" key="2">
    <source>
        <dbReference type="Proteomes" id="UP001143910"/>
    </source>
</evidence>
<dbReference type="EMBL" id="JANJQO010000041">
    <property type="protein sequence ID" value="KAJ2983161.1"/>
    <property type="molecule type" value="Genomic_DNA"/>
</dbReference>
<reference evidence="1" key="1">
    <citation type="submission" date="2022-08" db="EMBL/GenBank/DDBJ databases">
        <title>Genome Sequence of Lecanicillium fungicola.</title>
        <authorList>
            <person name="Buettner E."/>
        </authorList>
    </citation>
    <scope>NUCLEOTIDE SEQUENCE</scope>
    <source>
        <strain evidence="1">Babe33</strain>
    </source>
</reference>
<accession>A0ACC1NWB9</accession>
<dbReference type="Proteomes" id="UP001143910">
    <property type="component" value="Unassembled WGS sequence"/>
</dbReference>
<comment type="caution">
    <text evidence="1">The sequence shown here is derived from an EMBL/GenBank/DDBJ whole genome shotgun (WGS) entry which is preliminary data.</text>
</comment>
<evidence type="ECO:0000313" key="1">
    <source>
        <dbReference type="EMBL" id="KAJ2983161.1"/>
    </source>
</evidence>
<sequence length="509" mass="56684">MADALHYSFAMPMAVLAALYATYHVFVWIKSPKLNFPVVGSASDSDFADAALEGFEKVYPDTPFILPSNPNVVVLPLSMYMEVKNHPNVHNNLERQTRFMTRWTHADPEIPELFPVIRKDMAKNMSALLPLIQDETKYGFRELNISTEWKQIPIQSTIQRIVALITSRSFIGLPICHNEAWLELATSYTTAIGHVQDDYNRMHPAAVQFMAPFLKSVRAARRYITKAEPILAPLVASVLLDEEKASSPLEAGDPGALISWLLSYIPEKDRNTKRISIDQLVLAVAAIHNTANTTTFALMNLLEHPEYIDDLRAEVQAELAREVPQGGNPPEFIGKAAFANMKKLDSFIKESMRYSGVFTVNPLYLTTANTAFSNGVKLPKGTRVGFSTRGVSMSSSNPTLGPEMSAKAESPGPDTFDGYRFEKLRKLPGHEAKHQAVTTGLDSLVWGHGPHACPGRFFAIYEIKSIFMEFLLNYDVRAPNGVKRPQAMKVGLMSNPDPLATVEIRKRSF</sequence>
<gene>
    <name evidence="1" type="ORF">NQ176_g893</name>
</gene>
<keyword evidence="2" id="KW-1185">Reference proteome</keyword>
<name>A0ACC1NWB9_9HYPO</name>